<evidence type="ECO:0000256" key="1">
    <source>
        <dbReference type="ARBA" id="ARBA00012528"/>
    </source>
</evidence>
<protein>
    <recommendedName>
        <fullName evidence="1">diguanylate cyclase</fullName>
        <ecNumber evidence="1">2.7.7.65</ecNumber>
    </recommendedName>
</protein>
<gene>
    <name evidence="4" type="ORF">GCM10007852_11830</name>
</gene>
<evidence type="ECO:0000259" key="3">
    <source>
        <dbReference type="PROSITE" id="PS50887"/>
    </source>
</evidence>
<dbReference type="InterPro" id="IPR050469">
    <property type="entry name" value="Diguanylate_Cyclase"/>
</dbReference>
<reference evidence="4" key="1">
    <citation type="journal article" date="2014" name="Int. J. Syst. Evol. Microbiol.">
        <title>Complete genome sequence of Corynebacterium casei LMG S-19264T (=DSM 44701T), isolated from a smear-ripened cheese.</title>
        <authorList>
            <consortium name="US DOE Joint Genome Institute (JGI-PGF)"/>
            <person name="Walter F."/>
            <person name="Albersmeier A."/>
            <person name="Kalinowski J."/>
            <person name="Ruckert C."/>
        </authorList>
    </citation>
    <scope>NUCLEOTIDE SEQUENCE</scope>
    <source>
        <strain evidence="4">NBRC 110023</strain>
    </source>
</reference>
<dbReference type="CDD" id="cd01949">
    <property type="entry name" value="GGDEF"/>
    <property type="match status" value="1"/>
</dbReference>
<comment type="catalytic activity">
    <reaction evidence="2">
        <text>2 GTP = 3',3'-c-di-GMP + 2 diphosphate</text>
        <dbReference type="Rhea" id="RHEA:24898"/>
        <dbReference type="ChEBI" id="CHEBI:33019"/>
        <dbReference type="ChEBI" id="CHEBI:37565"/>
        <dbReference type="ChEBI" id="CHEBI:58805"/>
        <dbReference type="EC" id="2.7.7.65"/>
    </reaction>
</comment>
<dbReference type="AlphaFoldDB" id="A0AA37SY46"/>
<dbReference type="Gene3D" id="3.30.70.270">
    <property type="match status" value="1"/>
</dbReference>
<dbReference type="EC" id="2.7.7.65" evidence="1"/>
<keyword evidence="5" id="KW-1185">Reference proteome</keyword>
<dbReference type="InterPro" id="IPR043128">
    <property type="entry name" value="Rev_trsase/Diguanyl_cyclase"/>
</dbReference>
<dbReference type="Proteomes" id="UP001156601">
    <property type="component" value="Unassembled WGS sequence"/>
</dbReference>
<feature type="domain" description="GGDEF" evidence="3">
    <location>
        <begin position="1"/>
        <end position="93"/>
    </location>
</feature>
<dbReference type="EMBL" id="BSOT01000005">
    <property type="protein sequence ID" value="GLR70275.1"/>
    <property type="molecule type" value="Genomic_DNA"/>
</dbReference>
<reference evidence="4" key="2">
    <citation type="submission" date="2023-01" db="EMBL/GenBank/DDBJ databases">
        <title>Draft genome sequence of Agaribacter marinus strain NBRC 110023.</title>
        <authorList>
            <person name="Sun Q."/>
            <person name="Mori K."/>
        </authorList>
    </citation>
    <scope>NUCLEOTIDE SEQUENCE</scope>
    <source>
        <strain evidence="4">NBRC 110023</strain>
    </source>
</reference>
<evidence type="ECO:0000256" key="2">
    <source>
        <dbReference type="ARBA" id="ARBA00034247"/>
    </source>
</evidence>
<dbReference type="RefSeq" id="WP_284216579.1">
    <property type="nucleotide sequence ID" value="NZ_BSOT01000005.1"/>
</dbReference>
<dbReference type="PANTHER" id="PTHR45138:SF9">
    <property type="entry name" value="DIGUANYLATE CYCLASE DGCM-RELATED"/>
    <property type="match status" value="1"/>
</dbReference>
<sequence length="113" mass="12862">MYRQLDQEFRYGGEEFVIVLEQTAILDAVKLAMYLGQEVNKATWCNVDLNVTVSSGIAQFLEHESARDWISRADIALYKAKANGRNCCFADDLNSEQLIQHAKKYGVENDLNQ</sequence>
<proteinExistence type="predicted"/>
<dbReference type="GO" id="GO:0052621">
    <property type="term" value="F:diguanylate cyclase activity"/>
    <property type="evidence" value="ECO:0007669"/>
    <property type="project" value="UniProtKB-EC"/>
</dbReference>
<dbReference type="Pfam" id="PF00990">
    <property type="entry name" value="GGDEF"/>
    <property type="match status" value="1"/>
</dbReference>
<dbReference type="InterPro" id="IPR000160">
    <property type="entry name" value="GGDEF_dom"/>
</dbReference>
<organism evidence="4 5">
    <name type="scientific">Agaribacter marinus</name>
    <dbReference type="NCBI Taxonomy" id="1431249"/>
    <lineage>
        <taxon>Bacteria</taxon>
        <taxon>Pseudomonadati</taxon>
        <taxon>Pseudomonadota</taxon>
        <taxon>Gammaproteobacteria</taxon>
        <taxon>Alteromonadales</taxon>
        <taxon>Alteromonadaceae</taxon>
        <taxon>Agaribacter</taxon>
    </lineage>
</organism>
<evidence type="ECO:0000313" key="5">
    <source>
        <dbReference type="Proteomes" id="UP001156601"/>
    </source>
</evidence>
<accession>A0AA37SY46</accession>
<comment type="caution">
    <text evidence="4">The sequence shown here is derived from an EMBL/GenBank/DDBJ whole genome shotgun (WGS) entry which is preliminary data.</text>
</comment>
<dbReference type="NCBIfam" id="TIGR00254">
    <property type="entry name" value="GGDEF"/>
    <property type="match status" value="1"/>
</dbReference>
<evidence type="ECO:0000313" key="4">
    <source>
        <dbReference type="EMBL" id="GLR70275.1"/>
    </source>
</evidence>
<dbReference type="PROSITE" id="PS50887">
    <property type="entry name" value="GGDEF"/>
    <property type="match status" value="1"/>
</dbReference>
<dbReference type="SUPFAM" id="SSF55073">
    <property type="entry name" value="Nucleotide cyclase"/>
    <property type="match status" value="1"/>
</dbReference>
<dbReference type="InterPro" id="IPR029787">
    <property type="entry name" value="Nucleotide_cyclase"/>
</dbReference>
<name>A0AA37SY46_9ALTE</name>
<dbReference type="PANTHER" id="PTHR45138">
    <property type="entry name" value="REGULATORY COMPONENTS OF SENSORY TRANSDUCTION SYSTEM"/>
    <property type="match status" value="1"/>
</dbReference>